<keyword evidence="10 11" id="KW-0413">Isomerase</keyword>
<keyword evidence="9" id="KW-0238">DNA-binding</keyword>
<feature type="binding site" evidence="11">
    <location>
        <position position="507"/>
    </location>
    <ligand>
        <name>Mg(2+)</name>
        <dbReference type="ChEBI" id="CHEBI:18420"/>
        <label>2</label>
    </ligand>
</feature>
<dbReference type="InterPro" id="IPR049353">
    <property type="entry name" value="GyrB_hook"/>
</dbReference>
<dbReference type="HAMAP" id="MF_01898">
    <property type="entry name" value="GyrB"/>
    <property type="match status" value="1"/>
</dbReference>
<dbReference type="InterPro" id="IPR013506">
    <property type="entry name" value="Topo_IIA_bsu_dom2"/>
</dbReference>
<evidence type="ECO:0000256" key="3">
    <source>
        <dbReference type="ARBA" id="ARBA00022490"/>
    </source>
</evidence>
<comment type="miscellaneous">
    <text evidence="11">Few gyrases are as efficient as E.coli at forming negative supercoils. Not all organisms have 2 type II topoisomerases; in organisms with a single type II topoisomerase this enzyme also has to decatenate newly replicated chromosomes.</text>
</comment>
<dbReference type="InterPro" id="IPR011557">
    <property type="entry name" value="GyrB"/>
</dbReference>
<feature type="binding site" evidence="11">
    <location>
        <position position="431"/>
    </location>
    <ligand>
        <name>Mg(2+)</name>
        <dbReference type="ChEBI" id="CHEBI:18420"/>
        <label>1</label>
        <note>catalytic</note>
    </ligand>
</feature>
<proteinExistence type="inferred from homology"/>
<dbReference type="NCBIfam" id="NF004189">
    <property type="entry name" value="PRK05644.1"/>
    <property type="match status" value="1"/>
</dbReference>
<dbReference type="GO" id="GO:0046872">
    <property type="term" value="F:metal ion binding"/>
    <property type="evidence" value="ECO:0007669"/>
    <property type="project" value="UniProtKB-KW"/>
</dbReference>
<protein>
    <recommendedName>
        <fullName evidence="11">DNA gyrase subunit B</fullName>
        <ecNumber evidence="11">5.6.2.2</ecNumber>
    </recommendedName>
</protein>
<comment type="similarity">
    <text evidence="2 11">Belongs to the type II topoisomerase GyrB family.</text>
</comment>
<dbReference type="FunFam" id="3.30.230.10:FF:000005">
    <property type="entry name" value="DNA gyrase subunit B"/>
    <property type="match status" value="1"/>
</dbReference>
<dbReference type="NCBIfam" id="NF011501">
    <property type="entry name" value="PRK14939.1"/>
    <property type="match status" value="1"/>
</dbReference>
<dbReference type="Gene3D" id="3.30.565.10">
    <property type="entry name" value="Histidine kinase-like ATPase, C-terminal domain"/>
    <property type="match status" value="1"/>
</dbReference>
<evidence type="ECO:0000256" key="11">
    <source>
        <dbReference type="HAMAP-Rule" id="MF_01898"/>
    </source>
</evidence>
<dbReference type="PROSITE" id="PS00177">
    <property type="entry name" value="TOPOISOMERASE_II"/>
    <property type="match status" value="1"/>
</dbReference>
<keyword evidence="14" id="KW-1185">Reference proteome</keyword>
<dbReference type="InterPro" id="IPR034160">
    <property type="entry name" value="TOPRIM_GyrB"/>
</dbReference>
<comment type="cofactor">
    <cofactor evidence="11">
        <name>Mg(2+)</name>
        <dbReference type="ChEBI" id="CHEBI:18420"/>
    </cofactor>
    <cofactor evidence="11">
        <name>Mn(2+)</name>
        <dbReference type="ChEBI" id="CHEBI:29035"/>
    </cofactor>
    <cofactor evidence="11">
        <name>Ca(2+)</name>
        <dbReference type="ChEBI" id="CHEBI:29108"/>
    </cofactor>
    <text evidence="11">Binds two Mg(2+) per subunit. The magnesium ions form salt bridges with both the protein and the DNA. Can also accept other divalent metal cations, such as Mn(2+) or Ca(2+).</text>
</comment>
<dbReference type="SUPFAM" id="SSF55874">
    <property type="entry name" value="ATPase domain of HSP90 chaperone/DNA topoisomerase II/histidine kinase"/>
    <property type="match status" value="1"/>
</dbReference>
<comment type="catalytic activity">
    <reaction evidence="1 11">
        <text>ATP-dependent breakage, passage and rejoining of double-stranded DNA.</text>
        <dbReference type="EC" id="5.6.2.2"/>
    </reaction>
</comment>
<dbReference type="CDD" id="cd03366">
    <property type="entry name" value="TOPRIM_TopoIIA_GyrB"/>
    <property type="match status" value="1"/>
</dbReference>
<feature type="site" description="Interaction with DNA" evidence="11">
    <location>
        <position position="456"/>
    </location>
</feature>
<evidence type="ECO:0000256" key="4">
    <source>
        <dbReference type="ARBA" id="ARBA00022723"/>
    </source>
</evidence>
<dbReference type="CDD" id="cd16928">
    <property type="entry name" value="HATPase_GyrB-like"/>
    <property type="match status" value="1"/>
</dbReference>
<dbReference type="InterPro" id="IPR002288">
    <property type="entry name" value="DNA_gyrase_B_C"/>
</dbReference>
<dbReference type="InterPro" id="IPR001241">
    <property type="entry name" value="Topo_IIA"/>
</dbReference>
<dbReference type="FunFam" id="3.40.50.670:FF:000001">
    <property type="entry name" value="DNA topoisomerase 2"/>
    <property type="match status" value="1"/>
</dbReference>
<dbReference type="InterPro" id="IPR000565">
    <property type="entry name" value="Topo_IIA_B"/>
</dbReference>
<dbReference type="SMART" id="SM00433">
    <property type="entry name" value="TOP2c"/>
    <property type="match status" value="1"/>
</dbReference>
<dbReference type="PRINTS" id="PR00418">
    <property type="entry name" value="TPI2FAMILY"/>
</dbReference>
<dbReference type="FunFam" id="3.40.50.670:FF:000004">
    <property type="entry name" value="DNA gyrase subunit B"/>
    <property type="match status" value="1"/>
</dbReference>
<dbReference type="Pfam" id="PF02518">
    <property type="entry name" value="HATPase_c"/>
    <property type="match status" value="1"/>
</dbReference>
<dbReference type="GO" id="GO:0005524">
    <property type="term" value="F:ATP binding"/>
    <property type="evidence" value="ECO:0007669"/>
    <property type="project" value="UniProtKB-UniRule"/>
</dbReference>
<dbReference type="Pfam" id="PF00986">
    <property type="entry name" value="DNA_gyraseB_C"/>
    <property type="match status" value="1"/>
</dbReference>
<dbReference type="InterPro" id="IPR013759">
    <property type="entry name" value="Topo_IIA_B_C"/>
</dbReference>
<accession>A0A1I6FUR8</accession>
<comment type="subcellular location">
    <subcellularLocation>
        <location evidence="11">Cytoplasm</location>
    </subcellularLocation>
</comment>
<keyword evidence="7 11" id="KW-0460">Magnesium</keyword>
<dbReference type="Pfam" id="PF00204">
    <property type="entry name" value="DNA_gyraseB"/>
    <property type="match status" value="1"/>
</dbReference>
<dbReference type="PANTHER" id="PTHR45866">
    <property type="entry name" value="DNA GYRASE/TOPOISOMERASE SUBUNIT B"/>
    <property type="match status" value="1"/>
</dbReference>
<keyword evidence="4 11" id="KW-0479">Metal-binding</keyword>
<evidence type="ECO:0000256" key="9">
    <source>
        <dbReference type="ARBA" id="ARBA00023125"/>
    </source>
</evidence>
<evidence type="ECO:0000256" key="2">
    <source>
        <dbReference type="ARBA" id="ARBA00010708"/>
    </source>
</evidence>
<dbReference type="SMART" id="SM00387">
    <property type="entry name" value="HATPase_c"/>
    <property type="match status" value="1"/>
</dbReference>
<dbReference type="NCBIfam" id="TIGR01059">
    <property type="entry name" value="gyrB"/>
    <property type="match status" value="1"/>
</dbReference>
<dbReference type="Gene3D" id="3.40.50.670">
    <property type="match status" value="2"/>
</dbReference>
<feature type="binding site" evidence="11">
    <location>
        <position position="505"/>
    </location>
    <ligand>
        <name>Mg(2+)</name>
        <dbReference type="ChEBI" id="CHEBI:18420"/>
        <label>2</label>
    </ligand>
</feature>
<evidence type="ECO:0000256" key="8">
    <source>
        <dbReference type="ARBA" id="ARBA00023029"/>
    </source>
</evidence>
<keyword evidence="8 11" id="KW-0799">Topoisomerase</keyword>
<dbReference type="Pfam" id="PF01751">
    <property type="entry name" value="Toprim"/>
    <property type="match status" value="1"/>
</dbReference>
<dbReference type="CDD" id="cd00822">
    <property type="entry name" value="TopoII_Trans_DNA_gyrase"/>
    <property type="match status" value="1"/>
</dbReference>
<dbReference type="PROSITE" id="PS50880">
    <property type="entry name" value="TOPRIM"/>
    <property type="match status" value="1"/>
</dbReference>
<evidence type="ECO:0000256" key="10">
    <source>
        <dbReference type="ARBA" id="ARBA00023235"/>
    </source>
</evidence>
<dbReference type="GO" id="GO:0006261">
    <property type="term" value="P:DNA-templated DNA replication"/>
    <property type="evidence" value="ECO:0007669"/>
    <property type="project" value="UniProtKB-UniRule"/>
</dbReference>
<dbReference type="Pfam" id="PF21249">
    <property type="entry name" value="GyrB_hook"/>
    <property type="match status" value="1"/>
</dbReference>
<dbReference type="InterPro" id="IPR036890">
    <property type="entry name" value="HATPase_C_sf"/>
</dbReference>
<dbReference type="FunFam" id="3.30.565.10:FF:000002">
    <property type="entry name" value="DNA gyrase subunit B"/>
    <property type="match status" value="1"/>
</dbReference>
<dbReference type="SUPFAM" id="SSF56719">
    <property type="entry name" value="Type II DNA topoisomerase"/>
    <property type="match status" value="1"/>
</dbReference>
<sequence>MSDEQEKQAEYGADSIKVLKGLEAVRKRPGMYIGDTDDGSGLHHMVYEVVDNGIDEALAGHADAVNVKIHADSSVSVSDNGRGIPVGIHEEEGVSAAEVIMTQLHAGGKFDSNSYKVSGGLHGVGVSVVNALSNWLELRIWREGKEHIARFEHGDTVKHLEVVGPTDRTGTEVRFMASTDTFSNRDYIFETLEKRLRELAFLNSGVRIILEDERPAEALRSELFYEGGVKEFVKYLDRSKSSIMSEPIYVVGEKDDIGVEVAMWWNDSYNEMVLPFTNNIPQRDGGTHMAGFRGALTRTINNYAQTSGIAKKEKISFTGDDAREGLTCVLSVKVPDPKFSSQTKDKLVSSEVRPAVEGLMNEKLAEWFEENPNEARIIVSKIVEAAQAREAARKARELTRRKNPMDMNFLSSKLKDCSDKDPSKTEIFLVEGDSAGGSAQTGRDRQTQAILPLKGKILNVERARFDRMLGSQEIGNMVMALGTGIGRDEFDISKLRYHKIVIMTDADVDGAHIRTLLLTFFYRQMPQLIEQGHLYIAQPPLYKVARGRSEVYLKDQSSMEDYLIEQGVDGAVLKLASGEEIVGQDLMRVIEEARTVRRILQAFPTHYPQHILEQSAIAGAFEPGQVDADLQGVANTVAARLDLIALEYEKGWQGRPTQDKGIRLWRVLRGVDEVRVLDGGVLRSGEARRLGQLTESLQETYGKPAKLVRKDREQPVYGPIDLLQSILEEGEKGLSLQRYKGLGEMNPEQLWETTLDPDARTLLQVKVDDMAEADDIFTKLMGDVVEPRRDFIQTNALSVENLDF</sequence>
<gene>
    <name evidence="11" type="primary">gyrB</name>
    <name evidence="13" type="ORF">SAMN04488002_0362</name>
</gene>
<dbReference type="EC" id="5.6.2.2" evidence="11"/>
<comment type="subunit">
    <text evidence="11">Heterotetramer, composed of two GyrA and two GyrB chains. In the heterotetramer, GyrA contains the active site tyrosine that forms a transient covalent intermediate with DNA, while GyrB binds cofactors and catalyzes ATP hydrolysis.</text>
</comment>
<dbReference type="STRING" id="670154.SAMN04488002_0362"/>
<evidence type="ECO:0000313" key="13">
    <source>
        <dbReference type="EMBL" id="SFR33680.1"/>
    </source>
</evidence>
<dbReference type="InterPro" id="IPR014721">
    <property type="entry name" value="Ribsml_uS5_D2-typ_fold_subgr"/>
</dbReference>
<evidence type="ECO:0000256" key="5">
    <source>
        <dbReference type="ARBA" id="ARBA00022741"/>
    </source>
</evidence>
<keyword evidence="5 11" id="KW-0547">Nucleotide-binding</keyword>
<keyword evidence="6 11" id="KW-0067">ATP-binding</keyword>
<dbReference type="InterPro" id="IPR020568">
    <property type="entry name" value="Ribosomal_Su5_D2-typ_SF"/>
</dbReference>
<evidence type="ECO:0000313" key="14">
    <source>
        <dbReference type="Proteomes" id="UP000199658"/>
    </source>
</evidence>
<dbReference type="GO" id="GO:0006265">
    <property type="term" value="P:DNA topological change"/>
    <property type="evidence" value="ECO:0007669"/>
    <property type="project" value="UniProtKB-UniRule"/>
</dbReference>
<feature type="binding site" evidence="11">
    <location>
        <position position="505"/>
    </location>
    <ligand>
        <name>Mg(2+)</name>
        <dbReference type="ChEBI" id="CHEBI:18420"/>
        <label>1</label>
        <note>catalytic</note>
    </ligand>
</feature>
<dbReference type="GO" id="GO:0003918">
    <property type="term" value="F:DNA topoisomerase type II (double strand cut, ATP-hydrolyzing) activity"/>
    <property type="evidence" value="ECO:0007669"/>
    <property type="project" value="UniProtKB-UniRule"/>
</dbReference>
<keyword evidence="3 11" id="KW-0963">Cytoplasm</keyword>
<dbReference type="GO" id="GO:0005737">
    <property type="term" value="C:cytoplasm"/>
    <property type="evidence" value="ECO:0007669"/>
    <property type="project" value="UniProtKB-SubCell"/>
</dbReference>
<dbReference type="RefSeq" id="WP_090211720.1">
    <property type="nucleotide sequence ID" value="NZ_FOYO01000001.1"/>
</dbReference>
<dbReference type="Gene3D" id="3.30.230.10">
    <property type="match status" value="1"/>
</dbReference>
<organism evidence="13 14">
    <name type="scientific">Litoreibacter janthinus</name>
    <dbReference type="NCBI Taxonomy" id="670154"/>
    <lineage>
        <taxon>Bacteria</taxon>
        <taxon>Pseudomonadati</taxon>
        <taxon>Pseudomonadota</taxon>
        <taxon>Alphaproteobacteria</taxon>
        <taxon>Rhodobacterales</taxon>
        <taxon>Roseobacteraceae</taxon>
        <taxon>Litoreibacter</taxon>
    </lineage>
</organism>
<dbReference type="InterPro" id="IPR013760">
    <property type="entry name" value="Topo_IIA-like_dom_sf"/>
</dbReference>
<dbReference type="InterPro" id="IPR003594">
    <property type="entry name" value="HATPase_dom"/>
</dbReference>
<comment type="function">
    <text evidence="11">A type II topoisomerase that negatively supercoils closed circular double-stranded (ds) DNA in an ATP-dependent manner to modulate DNA topology and maintain chromosomes in an underwound state. Negative supercoiling favors strand separation, and DNA replication, transcription, recombination and repair, all of which involve strand separation. Also able to catalyze the interconversion of other topological isomers of dsDNA rings, including catenanes and knotted rings. Type II topoisomerases break and join 2 DNA strands simultaneously in an ATP-dependent manner.</text>
</comment>
<dbReference type="Proteomes" id="UP000199658">
    <property type="component" value="Unassembled WGS sequence"/>
</dbReference>
<dbReference type="PANTHER" id="PTHR45866:SF1">
    <property type="entry name" value="DNA GYRASE SUBUNIT B, MITOCHONDRIAL"/>
    <property type="match status" value="1"/>
</dbReference>
<dbReference type="InterPro" id="IPR018522">
    <property type="entry name" value="TopoIIA_CS"/>
</dbReference>
<dbReference type="OrthoDB" id="9802808at2"/>
<dbReference type="InterPro" id="IPR006171">
    <property type="entry name" value="TOPRIM_dom"/>
</dbReference>
<dbReference type="GO" id="GO:0005694">
    <property type="term" value="C:chromosome"/>
    <property type="evidence" value="ECO:0007669"/>
    <property type="project" value="InterPro"/>
</dbReference>
<evidence type="ECO:0000259" key="12">
    <source>
        <dbReference type="PROSITE" id="PS50880"/>
    </source>
</evidence>
<dbReference type="PRINTS" id="PR01159">
    <property type="entry name" value="DNAGYRASEB"/>
</dbReference>
<reference evidence="14" key="1">
    <citation type="submission" date="2016-10" db="EMBL/GenBank/DDBJ databases">
        <authorList>
            <person name="Varghese N."/>
            <person name="Submissions S."/>
        </authorList>
    </citation>
    <scope>NUCLEOTIDE SEQUENCE [LARGE SCALE GENOMIC DNA]</scope>
    <source>
        <strain evidence="14">DSM 26921</strain>
    </source>
</reference>
<evidence type="ECO:0000256" key="7">
    <source>
        <dbReference type="ARBA" id="ARBA00022842"/>
    </source>
</evidence>
<dbReference type="EMBL" id="FOYO01000001">
    <property type="protein sequence ID" value="SFR33680.1"/>
    <property type="molecule type" value="Genomic_DNA"/>
</dbReference>
<feature type="domain" description="Toprim" evidence="12">
    <location>
        <begin position="425"/>
        <end position="540"/>
    </location>
</feature>
<feature type="site" description="Interaction with DNA" evidence="11">
    <location>
        <position position="459"/>
    </location>
</feature>
<dbReference type="AlphaFoldDB" id="A0A1I6FUR8"/>
<evidence type="ECO:0000256" key="1">
    <source>
        <dbReference type="ARBA" id="ARBA00000185"/>
    </source>
</evidence>
<dbReference type="SUPFAM" id="SSF54211">
    <property type="entry name" value="Ribosomal protein S5 domain 2-like"/>
    <property type="match status" value="1"/>
</dbReference>
<evidence type="ECO:0000256" key="6">
    <source>
        <dbReference type="ARBA" id="ARBA00022840"/>
    </source>
</evidence>
<name>A0A1I6FUR8_9RHOB</name>
<dbReference type="GO" id="GO:0003677">
    <property type="term" value="F:DNA binding"/>
    <property type="evidence" value="ECO:0007669"/>
    <property type="project" value="UniProtKB-KW"/>
</dbReference>